<keyword evidence="4 8" id="KW-0040">ANK repeat</keyword>
<evidence type="ECO:0000313" key="11">
    <source>
        <dbReference type="Proteomes" id="UP000887575"/>
    </source>
</evidence>
<reference evidence="12" key="1">
    <citation type="submission" date="2024-02" db="UniProtKB">
        <authorList>
            <consortium name="WormBaseParasite"/>
        </authorList>
    </citation>
    <scope>IDENTIFICATION</scope>
</reference>
<dbReference type="Pfam" id="PF12796">
    <property type="entry name" value="Ank_2"/>
    <property type="match status" value="1"/>
</dbReference>
<evidence type="ECO:0000256" key="8">
    <source>
        <dbReference type="PROSITE-ProRule" id="PRU00023"/>
    </source>
</evidence>
<dbReference type="InterPro" id="IPR052076">
    <property type="entry name" value="TRP_cation_channel"/>
</dbReference>
<dbReference type="InterPro" id="IPR002110">
    <property type="entry name" value="Ankyrin_rpt"/>
</dbReference>
<feature type="repeat" description="ANK" evidence="8">
    <location>
        <begin position="41"/>
        <end position="73"/>
    </location>
</feature>
<dbReference type="PROSITE" id="PS50297">
    <property type="entry name" value="ANK_REP_REGION"/>
    <property type="match status" value="3"/>
</dbReference>
<name>A0AAF3FG08_9BILA</name>
<keyword evidence="3" id="KW-0677">Repeat</keyword>
<keyword evidence="7" id="KW-0407">Ion channel</keyword>
<dbReference type="AlphaFoldDB" id="A0AAF3FG08"/>
<evidence type="ECO:0000313" key="12">
    <source>
        <dbReference type="WBParaSite" id="MBELARI_LOCUS5890"/>
    </source>
</evidence>
<dbReference type="Proteomes" id="UP000887575">
    <property type="component" value="Unassembled WGS sequence"/>
</dbReference>
<evidence type="ECO:0000256" key="3">
    <source>
        <dbReference type="ARBA" id="ARBA00022737"/>
    </source>
</evidence>
<accession>A0AAF3FG08</accession>
<keyword evidence="10" id="KW-0472">Membrane</keyword>
<dbReference type="PANTHER" id="PTHR47143:SF1">
    <property type="entry name" value="ION_TRANS DOMAIN-CONTAINING PROTEIN"/>
    <property type="match status" value="1"/>
</dbReference>
<feature type="transmembrane region" description="Helical" evidence="10">
    <location>
        <begin position="357"/>
        <end position="378"/>
    </location>
</feature>
<feature type="coiled-coil region" evidence="9">
    <location>
        <begin position="625"/>
        <end position="652"/>
    </location>
</feature>
<keyword evidence="11" id="KW-1185">Reference proteome</keyword>
<feature type="repeat" description="ANK" evidence="8">
    <location>
        <begin position="106"/>
        <end position="138"/>
    </location>
</feature>
<dbReference type="SUPFAM" id="SSF48403">
    <property type="entry name" value="Ankyrin repeat"/>
    <property type="match status" value="1"/>
</dbReference>
<evidence type="ECO:0000256" key="6">
    <source>
        <dbReference type="ARBA" id="ARBA00023180"/>
    </source>
</evidence>
<evidence type="ECO:0000256" key="9">
    <source>
        <dbReference type="SAM" id="Coils"/>
    </source>
</evidence>
<keyword evidence="9" id="KW-0175">Coiled coil</keyword>
<evidence type="ECO:0000256" key="1">
    <source>
        <dbReference type="ARBA" id="ARBA00022448"/>
    </source>
</evidence>
<dbReference type="PROSITE" id="PS50088">
    <property type="entry name" value="ANK_REPEAT"/>
    <property type="match status" value="3"/>
</dbReference>
<dbReference type="Gene3D" id="1.25.40.20">
    <property type="entry name" value="Ankyrin repeat-containing domain"/>
    <property type="match status" value="2"/>
</dbReference>
<evidence type="ECO:0000256" key="7">
    <source>
        <dbReference type="ARBA" id="ARBA00023303"/>
    </source>
</evidence>
<dbReference type="Pfam" id="PF00023">
    <property type="entry name" value="Ank"/>
    <property type="match status" value="1"/>
</dbReference>
<sequence length="655" mass="76178">MSINVRHENDESALHLAVKSGQREVVSQLLTDESLNAQDSQKNTALHLAAEKGYTSICRDLMEKGADTTLVNQDSKSAFELAVQEGHLDCVALFCERCDINNPFLFGLTPLHLAVKLGHENIVGHLLAKGAKVELMTHGMWPRNAFEMALDDGNVSMAKLLLEAKNWEKMFRCKVQNQSETLQNLPMRRILVDYPDLARQVMDKCIKRNRNRVALEYNFDLVDDTFEFLRQDDYPLPFKRSQSDIYSKHPLRILGNSKCKETRKLLEHELVAQFIKARKRQLKRHEPLFYSTSFELFLFMFFLFSYLLIFVVDGQWKQEKKAYFLESLKFGDFQLKVFERRNATETPEARSDFNRTMLNLFVMSSLVSALLLLFVEVVKMLRFELGDWKAGPRELTEIFLQLLVSCISLFTIVWKGVDELCYWFDWEWSWNPSDYQLFWICSALAICLACWNFLFLLAKKKYFNLFVLMFMNVVKKFGGSFHLLLQDKEDFSQPHYSLFKTLVMGTGEMDYSDLFHGHGAENERPWLTTTAYCLYAIFVLSIVLIAMNLLTALAIGEIQDIQNDARQRGIAIEINTILLSCRFLPTDKLKEISCCRWPLRSPKVPKKLFIAPTHDETLMMNHQMILRLESMLERTEARIETLTEKVDLLMRKCDS</sequence>
<dbReference type="GO" id="GO:0034220">
    <property type="term" value="P:monoatomic ion transmembrane transport"/>
    <property type="evidence" value="ECO:0007669"/>
    <property type="project" value="UniProtKB-KW"/>
</dbReference>
<evidence type="ECO:0000256" key="2">
    <source>
        <dbReference type="ARBA" id="ARBA00022606"/>
    </source>
</evidence>
<dbReference type="GO" id="GO:1902495">
    <property type="term" value="C:transmembrane transporter complex"/>
    <property type="evidence" value="ECO:0007669"/>
    <property type="project" value="TreeGrafter"/>
</dbReference>
<keyword evidence="10" id="KW-1133">Transmembrane helix</keyword>
<keyword evidence="10" id="KW-0812">Transmembrane</keyword>
<feature type="transmembrane region" description="Helical" evidence="10">
    <location>
        <begin position="437"/>
        <end position="458"/>
    </location>
</feature>
<protein>
    <submittedName>
        <fullName evidence="12">Ion transport domain-containing protein</fullName>
    </submittedName>
</protein>
<feature type="transmembrane region" description="Helical" evidence="10">
    <location>
        <begin position="398"/>
        <end position="417"/>
    </location>
</feature>
<dbReference type="WBParaSite" id="MBELARI_LOCUS5890">
    <property type="protein sequence ID" value="MBELARI_LOCUS5890"/>
    <property type="gene ID" value="MBELARI_LOCUS5890"/>
</dbReference>
<keyword evidence="5" id="KW-0406">Ion transport</keyword>
<keyword evidence="2" id="KW-0716">Sensory transduction</keyword>
<feature type="transmembrane region" description="Helical" evidence="10">
    <location>
        <begin position="534"/>
        <end position="556"/>
    </location>
</feature>
<evidence type="ECO:0000256" key="4">
    <source>
        <dbReference type="ARBA" id="ARBA00023043"/>
    </source>
</evidence>
<keyword evidence="6" id="KW-0325">Glycoprotein</keyword>
<evidence type="ECO:0000256" key="5">
    <source>
        <dbReference type="ARBA" id="ARBA00023065"/>
    </source>
</evidence>
<dbReference type="GO" id="GO:0022857">
    <property type="term" value="F:transmembrane transporter activity"/>
    <property type="evidence" value="ECO:0007669"/>
    <property type="project" value="TreeGrafter"/>
</dbReference>
<dbReference type="PANTHER" id="PTHR47143">
    <property type="entry name" value="TRANSIENT RECEPTOR POTENTIAL CATION CHANNEL PROTEIN PAINLESS"/>
    <property type="match status" value="1"/>
</dbReference>
<dbReference type="InterPro" id="IPR036770">
    <property type="entry name" value="Ankyrin_rpt-contain_sf"/>
</dbReference>
<feature type="transmembrane region" description="Helical" evidence="10">
    <location>
        <begin position="465"/>
        <end position="485"/>
    </location>
</feature>
<proteinExistence type="predicted"/>
<keyword evidence="1" id="KW-0813">Transport</keyword>
<feature type="transmembrane region" description="Helical" evidence="10">
    <location>
        <begin position="288"/>
        <end position="312"/>
    </location>
</feature>
<feature type="repeat" description="ANK" evidence="8">
    <location>
        <begin position="9"/>
        <end position="30"/>
    </location>
</feature>
<organism evidence="11 12">
    <name type="scientific">Mesorhabditis belari</name>
    <dbReference type="NCBI Taxonomy" id="2138241"/>
    <lineage>
        <taxon>Eukaryota</taxon>
        <taxon>Metazoa</taxon>
        <taxon>Ecdysozoa</taxon>
        <taxon>Nematoda</taxon>
        <taxon>Chromadorea</taxon>
        <taxon>Rhabditida</taxon>
        <taxon>Rhabditina</taxon>
        <taxon>Rhabditomorpha</taxon>
        <taxon>Rhabditoidea</taxon>
        <taxon>Rhabditidae</taxon>
        <taxon>Mesorhabditinae</taxon>
        <taxon>Mesorhabditis</taxon>
    </lineage>
</organism>
<evidence type="ECO:0000256" key="10">
    <source>
        <dbReference type="SAM" id="Phobius"/>
    </source>
</evidence>
<dbReference type="SMART" id="SM00248">
    <property type="entry name" value="ANK"/>
    <property type="match status" value="4"/>
</dbReference>